<reference evidence="7" key="1">
    <citation type="journal article" date="2012" name="Proc. Natl. Acad. Sci. U.S.A.">
        <title>Antigenic diversity is generated by distinct evolutionary mechanisms in African trypanosome species.</title>
        <authorList>
            <person name="Jackson A.P."/>
            <person name="Berry A."/>
            <person name="Aslett M."/>
            <person name="Allison H.C."/>
            <person name="Burton P."/>
            <person name="Vavrova-Anderson J."/>
            <person name="Brown R."/>
            <person name="Browne H."/>
            <person name="Corton N."/>
            <person name="Hauser H."/>
            <person name="Gamble J."/>
            <person name="Gilderthorp R."/>
            <person name="Marcello L."/>
            <person name="McQuillan J."/>
            <person name="Otto T.D."/>
            <person name="Quail M.A."/>
            <person name="Sanders M.J."/>
            <person name="van Tonder A."/>
            <person name="Ginger M.L."/>
            <person name="Field M.C."/>
            <person name="Barry J.D."/>
            <person name="Hertz-Fowler C."/>
            <person name="Berriman M."/>
        </authorList>
    </citation>
    <scope>NUCLEOTIDE SEQUENCE</scope>
    <source>
        <strain evidence="7">Y486</strain>
    </source>
</reference>
<dbReference type="VEuPathDB" id="TriTrypDB:TvY486_0705750"/>
<dbReference type="OMA" id="LRQRAWH"/>
<sequence length="434" mass="48295">MVRLRSPWMRHKALRERETYLRARAWHFARNGNFAIAADYVIRLLNRHSRDPGLLLLGEISAQRTRQAQFEAKCREAQQKLCVRKGTTDVFSLVPSDGQREWLHSARTGASTAVVAGAAEVEEHIVVTESEPFSETQSAVRMMTQRASKTPLVELRLPHESVYGRGIYALTAISAGTVVMVDEPFVVQRMVPSACAHCLSDISTTSKEGGAAVGVVLCTHCGVESYCSTGCREAAWREYHSCCCPARNPQYAAWELAMRELLSSDTTEESRAALCCLAVAKLCAISTIQQKHPLSLPCIRSLRGRADYDATTALSQIGAMAVSLAEALHQEHLYMEEILSLFAIIQTNEFLLPGGTALYHGYSFLNHSCEPNCAIAGSSAINRRLVALRNIREGEQLMINYNARLTTCVSYEDRRALCMQRHFECFCPRCVRQE</sequence>
<keyword evidence="1" id="KW-0479">Metal-binding</keyword>
<dbReference type="PANTHER" id="PTHR12197">
    <property type="entry name" value="HISTONE-LYSINE N-METHYLTRANSFERASE SMYD"/>
    <property type="match status" value="1"/>
</dbReference>
<evidence type="ECO:0000256" key="4">
    <source>
        <dbReference type="PROSITE-ProRule" id="PRU00134"/>
    </source>
</evidence>
<dbReference type="Pfam" id="PF00856">
    <property type="entry name" value="SET"/>
    <property type="match status" value="1"/>
</dbReference>
<protein>
    <recommendedName>
        <fullName evidence="8">SET domain-containing protein</fullName>
    </recommendedName>
</protein>
<dbReference type="Gene3D" id="2.170.270.10">
    <property type="entry name" value="SET domain"/>
    <property type="match status" value="1"/>
</dbReference>
<gene>
    <name evidence="7" type="ORF">TVY486_0705750</name>
</gene>
<dbReference type="CDD" id="cd20071">
    <property type="entry name" value="SET_SMYD"/>
    <property type="match status" value="1"/>
</dbReference>
<dbReference type="InterPro" id="IPR001214">
    <property type="entry name" value="SET_dom"/>
</dbReference>
<dbReference type="InterPro" id="IPR050869">
    <property type="entry name" value="H3K4_H4K5_MeTrfase"/>
</dbReference>
<evidence type="ECO:0008006" key="8">
    <source>
        <dbReference type="Google" id="ProtNLM"/>
    </source>
</evidence>
<dbReference type="EMBL" id="HE573023">
    <property type="protein sequence ID" value="CCC49251.1"/>
    <property type="molecule type" value="Genomic_DNA"/>
</dbReference>
<evidence type="ECO:0000259" key="6">
    <source>
        <dbReference type="PROSITE" id="PS50865"/>
    </source>
</evidence>
<evidence type="ECO:0000256" key="1">
    <source>
        <dbReference type="ARBA" id="ARBA00022723"/>
    </source>
</evidence>
<dbReference type="GO" id="GO:0008270">
    <property type="term" value="F:zinc ion binding"/>
    <property type="evidence" value="ECO:0007669"/>
    <property type="project" value="UniProtKB-KW"/>
</dbReference>
<dbReference type="SUPFAM" id="SSF144232">
    <property type="entry name" value="HIT/MYND zinc finger-like"/>
    <property type="match status" value="1"/>
</dbReference>
<dbReference type="PROSITE" id="PS50280">
    <property type="entry name" value="SET"/>
    <property type="match status" value="1"/>
</dbReference>
<proteinExistence type="predicted"/>
<accession>G0TZ48</accession>
<organism evidence="7">
    <name type="scientific">Trypanosoma vivax (strain Y486)</name>
    <dbReference type="NCBI Taxonomy" id="1055687"/>
    <lineage>
        <taxon>Eukaryota</taxon>
        <taxon>Discoba</taxon>
        <taxon>Euglenozoa</taxon>
        <taxon>Kinetoplastea</taxon>
        <taxon>Metakinetoplastina</taxon>
        <taxon>Trypanosomatida</taxon>
        <taxon>Trypanosomatidae</taxon>
        <taxon>Trypanosoma</taxon>
        <taxon>Duttonella</taxon>
    </lineage>
</organism>
<evidence type="ECO:0000259" key="5">
    <source>
        <dbReference type="PROSITE" id="PS50280"/>
    </source>
</evidence>
<dbReference type="Gene3D" id="6.10.140.2220">
    <property type="match status" value="1"/>
</dbReference>
<dbReference type="PROSITE" id="PS50865">
    <property type="entry name" value="ZF_MYND_2"/>
    <property type="match status" value="1"/>
</dbReference>
<dbReference type="InterPro" id="IPR046341">
    <property type="entry name" value="SET_dom_sf"/>
</dbReference>
<dbReference type="AlphaFoldDB" id="G0TZ48"/>
<keyword evidence="3" id="KW-0862">Zinc</keyword>
<dbReference type="SUPFAM" id="SSF82199">
    <property type="entry name" value="SET domain"/>
    <property type="match status" value="1"/>
</dbReference>
<name>G0TZ48_TRYVY</name>
<feature type="domain" description="SET" evidence="5">
    <location>
        <begin position="150"/>
        <end position="402"/>
    </location>
</feature>
<dbReference type="InterPro" id="IPR002893">
    <property type="entry name" value="Znf_MYND"/>
</dbReference>
<dbReference type="GO" id="GO:0005634">
    <property type="term" value="C:nucleus"/>
    <property type="evidence" value="ECO:0007669"/>
    <property type="project" value="TreeGrafter"/>
</dbReference>
<evidence type="ECO:0000256" key="3">
    <source>
        <dbReference type="ARBA" id="ARBA00022833"/>
    </source>
</evidence>
<evidence type="ECO:0000313" key="7">
    <source>
        <dbReference type="EMBL" id="CCC49251.1"/>
    </source>
</evidence>
<evidence type="ECO:0000256" key="2">
    <source>
        <dbReference type="ARBA" id="ARBA00022771"/>
    </source>
</evidence>
<dbReference type="Gene3D" id="1.10.220.160">
    <property type="match status" value="1"/>
</dbReference>
<keyword evidence="2 4" id="KW-0863">Zinc-finger</keyword>
<feature type="domain" description="MYND-type" evidence="6">
    <location>
        <begin position="195"/>
        <end position="244"/>
    </location>
</feature>
<dbReference type="PANTHER" id="PTHR12197:SF251">
    <property type="entry name" value="EG:BACR7C10.4 PROTEIN"/>
    <property type="match status" value="1"/>
</dbReference>